<feature type="transmembrane region" description="Helical" evidence="8">
    <location>
        <begin position="261"/>
        <end position="280"/>
    </location>
</feature>
<dbReference type="Proteomes" id="UP000238565">
    <property type="component" value="Unassembled WGS sequence"/>
</dbReference>
<dbReference type="GO" id="GO:0140359">
    <property type="term" value="F:ABC-type transporter activity"/>
    <property type="evidence" value="ECO:0007669"/>
    <property type="project" value="InterPro"/>
</dbReference>
<dbReference type="InterPro" id="IPR047817">
    <property type="entry name" value="ABC2_TM_bact-type"/>
</dbReference>
<feature type="transmembrane region" description="Helical" evidence="8">
    <location>
        <begin position="179"/>
        <end position="203"/>
    </location>
</feature>
<evidence type="ECO:0000313" key="10">
    <source>
        <dbReference type="EMBL" id="PPZ91528.1"/>
    </source>
</evidence>
<evidence type="ECO:0000256" key="5">
    <source>
        <dbReference type="ARBA" id="ARBA00022692"/>
    </source>
</evidence>
<proteinExistence type="inferred from homology"/>
<gene>
    <name evidence="10" type="ORF">C3729_05485</name>
</gene>
<feature type="domain" description="ABC transmembrane type-2" evidence="9">
    <location>
        <begin position="143"/>
        <end position="372"/>
    </location>
</feature>
<dbReference type="GO" id="GO:0005886">
    <property type="term" value="C:plasma membrane"/>
    <property type="evidence" value="ECO:0007669"/>
    <property type="project" value="UniProtKB-SubCell"/>
</dbReference>
<dbReference type="AlphaFoldDB" id="A0A2S7I4M2"/>
<protein>
    <submittedName>
        <fullName evidence="10">ABC transporter permease</fullName>
    </submittedName>
</protein>
<dbReference type="PROSITE" id="PS51012">
    <property type="entry name" value="ABC_TM2"/>
    <property type="match status" value="1"/>
</dbReference>
<organism evidence="10 11">
    <name type="scientific">Cloacibacterium normanense</name>
    <dbReference type="NCBI Taxonomy" id="237258"/>
    <lineage>
        <taxon>Bacteria</taxon>
        <taxon>Pseudomonadati</taxon>
        <taxon>Bacteroidota</taxon>
        <taxon>Flavobacteriia</taxon>
        <taxon>Flavobacteriales</taxon>
        <taxon>Weeksellaceae</taxon>
    </lineage>
</organism>
<accession>A0A2S7I4M2</accession>
<reference evidence="10 11" key="1">
    <citation type="submission" date="2018-02" db="EMBL/GenBank/DDBJ databases">
        <title>Draft genome sequence of bacterial isolates from marine environment.</title>
        <authorList>
            <person name="Singh S.K."/>
            <person name="Hill R."/>
            <person name="Major S."/>
            <person name="Cai H."/>
            <person name="Li Y."/>
        </authorList>
    </citation>
    <scope>NUCLEOTIDE SEQUENCE [LARGE SCALE GENOMIC DNA]</scope>
    <source>
        <strain evidence="10 11">IMET F</strain>
    </source>
</reference>
<comment type="caution">
    <text evidence="10">The sequence shown here is derived from an EMBL/GenBank/DDBJ whole genome shotgun (WGS) entry which is preliminary data.</text>
</comment>
<keyword evidence="5 8" id="KW-0812">Transmembrane</keyword>
<evidence type="ECO:0000313" key="11">
    <source>
        <dbReference type="Proteomes" id="UP000238565"/>
    </source>
</evidence>
<dbReference type="EMBL" id="PTPZ01000003">
    <property type="protein sequence ID" value="PPZ91528.1"/>
    <property type="molecule type" value="Genomic_DNA"/>
</dbReference>
<evidence type="ECO:0000256" key="3">
    <source>
        <dbReference type="ARBA" id="ARBA00022448"/>
    </source>
</evidence>
<dbReference type="PANTHER" id="PTHR30294">
    <property type="entry name" value="MEMBRANE COMPONENT OF ABC TRANSPORTER YHHJ-RELATED"/>
    <property type="match status" value="1"/>
</dbReference>
<dbReference type="InterPro" id="IPR013525">
    <property type="entry name" value="ABC2_TM"/>
</dbReference>
<evidence type="ECO:0000256" key="4">
    <source>
        <dbReference type="ARBA" id="ARBA00022475"/>
    </source>
</evidence>
<feature type="transmembrane region" description="Helical" evidence="8">
    <location>
        <begin position="21"/>
        <end position="40"/>
    </location>
</feature>
<name>A0A2S7I4M2_9FLAO</name>
<feature type="transmembrane region" description="Helical" evidence="8">
    <location>
        <begin position="347"/>
        <end position="367"/>
    </location>
</feature>
<dbReference type="RefSeq" id="WP_104793244.1">
    <property type="nucleotide sequence ID" value="NZ_PTPZ01000003.1"/>
</dbReference>
<dbReference type="Pfam" id="PF12698">
    <property type="entry name" value="ABC2_membrane_3"/>
    <property type="match status" value="1"/>
</dbReference>
<comment type="similarity">
    <text evidence="2">Belongs to the ABC-2 integral membrane protein family.</text>
</comment>
<dbReference type="InterPro" id="IPR051449">
    <property type="entry name" value="ABC-2_transporter_component"/>
</dbReference>
<evidence type="ECO:0000256" key="6">
    <source>
        <dbReference type="ARBA" id="ARBA00022989"/>
    </source>
</evidence>
<feature type="transmembrane region" description="Helical" evidence="8">
    <location>
        <begin position="292"/>
        <end position="311"/>
    </location>
</feature>
<feature type="transmembrane region" description="Helical" evidence="8">
    <location>
        <begin position="224"/>
        <end position="249"/>
    </location>
</feature>
<evidence type="ECO:0000256" key="8">
    <source>
        <dbReference type="SAM" id="Phobius"/>
    </source>
</evidence>
<keyword evidence="4" id="KW-1003">Cell membrane</keyword>
<keyword evidence="7 8" id="KW-0472">Membrane</keyword>
<sequence>MKQLLFLLRKEFRQIFRNKSILAIIFVAPMMQLIILPLAASYEIKNINLSVVDHDHSSFSRELIQKITASNYFKLQYYGEDYQKAFETIESEKSDIILEIPPKFEQYLVRENQQKVLVAINAINGTKAGLGGSYLAQILQDYNQNIQTKLSPQLVEFQKNAGLELNVTLWFNRFYNYRLALVPGILAFLVTLVGGMLSALNIVSEKEIGTIEQINVSPIKKSTFILGKLIPFWILANVAFTMGLLVSRFVYGIEIYGSLPLLYFFVGVYLLAILGFGLLISTYSETQQQAMFTIFFFMMIFIMMSGLYTPIESMPEWSQKLTLLNPLTYLIEVIRLIMLKNSGFKDLIPQFISILGMAVFFNSWAVWNYRKTS</sequence>
<keyword evidence="6 8" id="KW-1133">Transmembrane helix</keyword>
<keyword evidence="3" id="KW-0813">Transport</keyword>
<comment type="subcellular location">
    <subcellularLocation>
        <location evidence="1">Cell membrane</location>
        <topology evidence="1">Multi-pass membrane protein</topology>
    </subcellularLocation>
</comment>
<evidence type="ECO:0000259" key="9">
    <source>
        <dbReference type="PROSITE" id="PS51012"/>
    </source>
</evidence>
<evidence type="ECO:0000256" key="1">
    <source>
        <dbReference type="ARBA" id="ARBA00004651"/>
    </source>
</evidence>
<dbReference type="PANTHER" id="PTHR30294:SF29">
    <property type="entry name" value="MULTIDRUG ABC TRANSPORTER PERMEASE YBHS-RELATED"/>
    <property type="match status" value="1"/>
</dbReference>
<evidence type="ECO:0000256" key="2">
    <source>
        <dbReference type="ARBA" id="ARBA00007783"/>
    </source>
</evidence>
<dbReference type="Gene3D" id="3.40.1710.10">
    <property type="entry name" value="abc type-2 transporter like domain"/>
    <property type="match status" value="1"/>
</dbReference>
<evidence type="ECO:0000256" key="7">
    <source>
        <dbReference type="ARBA" id="ARBA00023136"/>
    </source>
</evidence>